<proteinExistence type="predicted"/>
<dbReference type="EMBL" id="BAAFST010000001">
    <property type="protein sequence ID" value="GAB1285709.1"/>
    <property type="molecule type" value="Genomic_DNA"/>
</dbReference>
<evidence type="ECO:0000256" key="4">
    <source>
        <dbReference type="ARBA" id="ARBA00023180"/>
    </source>
</evidence>
<feature type="domain" description="Ig-like" evidence="7">
    <location>
        <begin position="312"/>
        <end position="364"/>
    </location>
</feature>
<dbReference type="Pfam" id="PF13895">
    <property type="entry name" value="Ig_2"/>
    <property type="match status" value="1"/>
</dbReference>
<dbReference type="CDD" id="cd16842">
    <property type="entry name" value="Ig_SLAM-like_N"/>
    <property type="match status" value="1"/>
</dbReference>
<reference evidence="8 9" key="1">
    <citation type="submission" date="2024-08" db="EMBL/GenBank/DDBJ databases">
        <title>The draft genome of Apodemus speciosus.</title>
        <authorList>
            <person name="Nabeshima K."/>
            <person name="Suzuki S."/>
            <person name="Onuma M."/>
        </authorList>
    </citation>
    <scope>NUCLEOTIDE SEQUENCE [LARGE SCALE GENOMIC DNA]</scope>
    <source>
        <strain evidence="8">IB14-021</strain>
    </source>
</reference>
<dbReference type="SUPFAM" id="SSF48726">
    <property type="entry name" value="Immunoglobulin"/>
    <property type="match status" value="3"/>
</dbReference>
<evidence type="ECO:0000313" key="8">
    <source>
        <dbReference type="EMBL" id="GAB1285709.1"/>
    </source>
</evidence>
<keyword evidence="6" id="KW-0812">Transmembrane</keyword>
<accession>A0ABQ0EEY2</accession>
<feature type="compositionally biased region" description="Low complexity" evidence="5">
    <location>
        <begin position="451"/>
        <end position="464"/>
    </location>
</feature>
<keyword evidence="4" id="KW-0325">Glycoprotein</keyword>
<dbReference type="InterPro" id="IPR003599">
    <property type="entry name" value="Ig_sub"/>
</dbReference>
<feature type="region of interest" description="Disordered" evidence="5">
    <location>
        <begin position="442"/>
        <end position="484"/>
    </location>
</feature>
<feature type="transmembrane region" description="Helical" evidence="6">
    <location>
        <begin position="375"/>
        <end position="396"/>
    </location>
</feature>
<keyword evidence="2" id="KW-0732">Signal</keyword>
<feature type="domain" description="Ig-like" evidence="7">
    <location>
        <begin position="117"/>
        <end position="193"/>
    </location>
</feature>
<evidence type="ECO:0000256" key="5">
    <source>
        <dbReference type="SAM" id="MobiDB-lite"/>
    </source>
</evidence>
<dbReference type="Gene3D" id="2.60.40.10">
    <property type="entry name" value="Immunoglobulins"/>
    <property type="match status" value="4"/>
</dbReference>
<evidence type="ECO:0000256" key="6">
    <source>
        <dbReference type="SAM" id="Phobius"/>
    </source>
</evidence>
<dbReference type="InterPro" id="IPR036179">
    <property type="entry name" value="Ig-like_dom_sf"/>
</dbReference>
<evidence type="ECO:0000259" key="7">
    <source>
        <dbReference type="PROSITE" id="PS50835"/>
    </source>
</evidence>
<feature type="compositionally biased region" description="Basic and acidic residues" evidence="5">
    <location>
        <begin position="259"/>
        <end position="276"/>
    </location>
</feature>
<dbReference type="InterPro" id="IPR013106">
    <property type="entry name" value="Ig_V-set"/>
</dbReference>
<evidence type="ECO:0000256" key="3">
    <source>
        <dbReference type="ARBA" id="ARBA00023136"/>
    </source>
</evidence>
<comment type="subcellular location">
    <subcellularLocation>
        <location evidence="1">Membrane</location>
    </subcellularLocation>
</comment>
<dbReference type="InterPro" id="IPR015631">
    <property type="entry name" value="CD2/SLAM_rcpt"/>
</dbReference>
<dbReference type="InterPro" id="IPR007110">
    <property type="entry name" value="Ig-like_dom"/>
</dbReference>
<feature type="region of interest" description="Disordered" evidence="5">
    <location>
        <begin position="252"/>
        <end position="276"/>
    </location>
</feature>
<protein>
    <submittedName>
        <fullName evidence="8">T-lymphocyte surface antigen Ly-9</fullName>
    </submittedName>
</protein>
<sequence length="770" mass="83272">MGLGASGEETPPTVLSGILGGSVTFLLNISRGAEIEHVTWNFPPKSLALAFYKRDIIILDKEYTGRLNISGDGYSLYMSNLTKNDSGSYQAQINQKNTSLTKKKEFTLRIYEQLQEPQVTVKSGTPSEHDSCTVTLICTVSGAKDGVQYSWTQKDTHFNTSDGSHILRVSQSACDPDLPYTCTARNPVSQKSSQPVRVWQFCTGASRGKTAAGETVVGILGEPVTLPLVSRASQDAKNVVWVFNTSVIGQEPKGAATADPHHKPKGSEERRVRISDQDHSLKISQLKKEDAGPYRAYVCSEASREPRRLKKPKVTQSPVRMKNGICKVVLTCSVEGGGDNVTYTWMTPQKEAVMSQGRSHLTVSWKSGPERNKRLWLWLLLLLVVFLGMLGSCFILKKKKQCKCPSLATRYSQAEVPAEIAETPPGHVRFSVLSQRYEKLDMPAKMTRHQPTPTSDTSSESSATTEEDDKKTRMHSSANGRSQVYDYVTQEDIGHDLAYEGQAVTSADKGAESTDEEDLAYVQVSVNVQGETPLPQKKEESNTIYCSVQKPKTSGGAVRIQMCLQQHPDPETVTEQLSLHWVIEQRHCTGCRAAVTALRDRAAVTALGVRAAVTALGDNRAAVTALGDDRAAVTVLRDGAAVTALRDRSAVTALDVRAAVTALRDRAAVTALDVRAAVTALDVRAAVTALRDRSAVTALDVRAAVTALGDRIAVTAVDVRAAITALRDGAAVTALDVKAAVTALRDRAAVTALRDGAAVTALDVEQLSLR</sequence>
<dbReference type="PANTHER" id="PTHR12080:SF114">
    <property type="entry name" value="T-LYMPHOCYTE SURFACE ANTIGEN LY-9"/>
    <property type="match status" value="1"/>
</dbReference>
<evidence type="ECO:0000256" key="1">
    <source>
        <dbReference type="ARBA" id="ARBA00004370"/>
    </source>
</evidence>
<name>A0ABQ0EEY2_APOSI</name>
<keyword evidence="9" id="KW-1185">Reference proteome</keyword>
<dbReference type="PROSITE" id="PS50835">
    <property type="entry name" value="IG_LIKE"/>
    <property type="match status" value="2"/>
</dbReference>
<evidence type="ECO:0000313" key="9">
    <source>
        <dbReference type="Proteomes" id="UP001623349"/>
    </source>
</evidence>
<dbReference type="Proteomes" id="UP001623349">
    <property type="component" value="Unassembled WGS sequence"/>
</dbReference>
<gene>
    <name evidence="8" type="ORF">APTSU1_000093900</name>
</gene>
<keyword evidence="6" id="KW-1133">Transmembrane helix</keyword>
<dbReference type="PANTHER" id="PTHR12080">
    <property type="entry name" value="SIGNALING LYMPHOCYTIC ACTIVATION MOLECULE"/>
    <property type="match status" value="1"/>
</dbReference>
<evidence type="ECO:0000256" key="2">
    <source>
        <dbReference type="ARBA" id="ARBA00022729"/>
    </source>
</evidence>
<dbReference type="InterPro" id="IPR013783">
    <property type="entry name" value="Ig-like_fold"/>
</dbReference>
<dbReference type="Pfam" id="PF07686">
    <property type="entry name" value="V-set"/>
    <property type="match status" value="1"/>
</dbReference>
<dbReference type="SMART" id="SM00409">
    <property type="entry name" value="IG"/>
    <property type="match status" value="3"/>
</dbReference>
<keyword evidence="3 6" id="KW-0472">Membrane</keyword>
<comment type="caution">
    <text evidence="8">The sequence shown here is derived from an EMBL/GenBank/DDBJ whole genome shotgun (WGS) entry which is preliminary data.</text>
</comment>
<organism evidence="8 9">
    <name type="scientific">Apodemus speciosus</name>
    <name type="common">Large Japanese field mouse</name>
    <dbReference type="NCBI Taxonomy" id="105296"/>
    <lineage>
        <taxon>Eukaryota</taxon>
        <taxon>Metazoa</taxon>
        <taxon>Chordata</taxon>
        <taxon>Craniata</taxon>
        <taxon>Vertebrata</taxon>
        <taxon>Euteleostomi</taxon>
        <taxon>Mammalia</taxon>
        <taxon>Eutheria</taxon>
        <taxon>Euarchontoglires</taxon>
        <taxon>Glires</taxon>
        <taxon>Rodentia</taxon>
        <taxon>Myomorpha</taxon>
        <taxon>Muroidea</taxon>
        <taxon>Muridae</taxon>
        <taxon>Murinae</taxon>
        <taxon>Apodemus</taxon>
    </lineage>
</organism>